<dbReference type="InterPro" id="IPR049549">
    <property type="entry name" value="RPN7_PSMD6_C"/>
</dbReference>
<dbReference type="InterPro" id="IPR011990">
    <property type="entry name" value="TPR-like_helical_dom_sf"/>
</dbReference>
<accession>A0AA38HAP5</accession>
<dbReference type="GO" id="GO:0043161">
    <property type="term" value="P:proteasome-mediated ubiquitin-dependent protein catabolic process"/>
    <property type="evidence" value="ECO:0007669"/>
    <property type="project" value="TreeGrafter"/>
</dbReference>
<protein>
    <submittedName>
        <fullName evidence="6">26S proteasome subunit RPN7-domain-containing protein</fullName>
    </submittedName>
</protein>
<evidence type="ECO:0000256" key="1">
    <source>
        <dbReference type="ARBA" id="ARBA00022942"/>
    </source>
</evidence>
<proteinExistence type="predicted"/>
<evidence type="ECO:0000313" key="6">
    <source>
        <dbReference type="EMBL" id="KAI9635726.1"/>
    </source>
</evidence>
<feature type="coiled-coil region" evidence="4">
    <location>
        <begin position="69"/>
        <end position="96"/>
    </location>
</feature>
<name>A0AA38HAP5_9TREE</name>
<dbReference type="Pfam" id="PF10602">
    <property type="entry name" value="RPN7"/>
    <property type="match status" value="1"/>
</dbReference>
<reference evidence="6" key="1">
    <citation type="journal article" date="2022" name="G3 (Bethesda)">
        <title>High quality genome of the basidiomycete yeast Dioszegia hungarica PDD-24b-2 isolated from cloud water.</title>
        <authorList>
            <person name="Jarrige D."/>
            <person name="Haridas S."/>
            <person name="Bleykasten-Grosshans C."/>
            <person name="Joly M."/>
            <person name="Nadalig T."/>
            <person name="Sancelme M."/>
            <person name="Vuilleumier S."/>
            <person name="Grigoriev I.V."/>
            <person name="Amato P."/>
            <person name="Bringel F."/>
        </authorList>
    </citation>
    <scope>NUCLEOTIDE SEQUENCE</scope>
    <source>
        <strain evidence="6">PDD-24b-2</strain>
    </source>
</reference>
<comment type="subunit">
    <text evidence="3">The 26S proteasome is composed of a core protease, known as the 20S proteasome, capped at one or both ends by the 19S regulatory complex (RC). The RC is composed of at least 18 different subunits in two subcomplexes, the base and the lid, which form the portions proximal and distal to the 20S proteolytic core, respectively. Component of the lid subcomplex of the 19S RC.</text>
</comment>
<dbReference type="InterPro" id="IPR000717">
    <property type="entry name" value="PCI_dom"/>
</dbReference>
<sequence>MADDSVPLPYPNLKVPQWSYQIQQIPRLAEEASSSLWKAIEADEMAPYVSYLPSELVSSDRSTLVSSLKEKNEKFLAEIDTKLKDAEENLAESDVSEQYRQRAMYLCRIGDKERAIPALDVALEKTAGLGARIDLVLAKVRIGLFFQDNSLITANIAKALDLIDTGGDWDRRNRLKVYRALHHLSIRDFKEASELLIDSLSTFTASELMEYEEFVAVAVLAAAVGCDRKAIKAKILGSSEVNSILPQLPALSLLTTSLQKSAYADFFSALADVEQQYLLPSPLLAPHARFYVREMRIKAYAQILESYRSLTIERMCRSFGVSEAFMDRDLSKFIASGRLQCRIDKVQGVIVTNRLEKVGKTGVYETLVKQGDVLLTEIQKLHRVVG</sequence>
<evidence type="ECO:0000256" key="4">
    <source>
        <dbReference type="SAM" id="Coils"/>
    </source>
</evidence>
<evidence type="ECO:0000313" key="7">
    <source>
        <dbReference type="Proteomes" id="UP001164286"/>
    </source>
</evidence>
<dbReference type="PANTHER" id="PTHR14145">
    <property type="entry name" value="26S PROTESOME SUBUNIT 6"/>
    <property type="match status" value="1"/>
</dbReference>
<dbReference type="PROSITE" id="PS50250">
    <property type="entry name" value="PCI"/>
    <property type="match status" value="1"/>
</dbReference>
<dbReference type="RefSeq" id="XP_052945503.1">
    <property type="nucleotide sequence ID" value="XM_053092924.1"/>
</dbReference>
<dbReference type="InterPro" id="IPR019585">
    <property type="entry name" value="Rpn7/CSN1"/>
</dbReference>
<dbReference type="GO" id="GO:0008541">
    <property type="term" value="C:proteasome regulatory particle, lid subcomplex"/>
    <property type="evidence" value="ECO:0007669"/>
    <property type="project" value="UniProtKB-ARBA"/>
</dbReference>
<dbReference type="Pfam" id="PF21154">
    <property type="entry name" value="RPN7_PSMD6_C"/>
    <property type="match status" value="1"/>
</dbReference>
<dbReference type="GeneID" id="77732129"/>
<comment type="function">
    <text evidence="2">Component of the 19S cap proteasome complex which acts as a regulatory subunit of the 26S proteasome, involved in the ATP-dependent degradation of ubiquitinated proteins.</text>
</comment>
<keyword evidence="7" id="KW-1185">Reference proteome</keyword>
<dbReference type="SMART" id="SM00088">
    <property type="entry name" value="PINT"/>
    <property type="match status" value="1"/>
</dbReference>
<comment type="caution">
    <text evidence="6">The sequence shown here is derived from an EMBL/GenBank/DDBJ whole genome shotgun (WGS) entry which is preliminary data.</text>
</comment>
<keyword evidence="4" id="KW-0175">Coiled coil</keyword>
<evidence type="ECO:0000259" key="5">
    <source>
        <dbReference type="PROSITE" id="PS50250"/>
    </source>
</evidence>
<dbReference type="Gene3D" id="1.25.40.570">
    <property type="match status" value="1"/>
</dbReference>
<feature type="domain" description="PCI" evidence="5">
    <location>
        <begin position="188"/>
        <end position="357"/>
    </location>
</feature>
<evidence type="ECO:0000256" key="3">
    <source>
        <dbReference type="ARBA" id="ARBA00093502"/>
    </source>
</evidence>
<dbReference type="AlphaFoldDB" id="A0AA38HAP5"/>
<dbReference type="Pfam" id="PF01399">
    <property type="entry name" value="PCI"/>
    <property type="match status" value="1"/>
</dbReference>
<dbReference type="InterPro" id="IPR036390">
    <property type="entry name" value="WH_DNA-bd_sf"/>
</dbReference>
<gene>
    <name evidence="6" type="ORF">MKK02DRAFT_44425</name>
</gene>
<keyword evidence="1 6" id="KW-0647">Proteasome</keyword>
<dbReference type="InterPro" id="IPR045135">
    <property type="entry name" value="Rpn7_N"/>
</dbReference>
<dbReference type="PANTHER" id="PTHR14145:SF1">
    <property type="entry name" value="26S PROTEASOME NON-ATPASE REGULATORY SUBUNIT 6"/>
    <property type="match status" value="1"/>
</dbReference>
<dbReference type="EMBL" id="JAKWFO010000005">
    <property type="protein sequence ID" value="KAI9635726.1"/>
    <property type="molecule type" value="Genomic_DNA"/>
</dbReference>
<dbReference type="SUPFAM" id="SSF46785">
    <property type="entry name" value="Winged helix' DNA-binding domain"/>
    <property type="match status" value="1"/>
</dbReference>
<evidence type="ECO:0000256" key="2">
    <source>
        <dbReference type="ARBA" id="ARBA00093435"/>
    </source>
</evidence>
<organism evidence="6 7">
    <name type="scientific">Dioszegia hungarica</name>
    <dbReference type="NCBI Taxonomy" id="4972"/>
    <lineage>
        <taxon>Eukaryota</taxon>
        <taxon>Fungi</taxon>
        <taxon>Dikarya</taxon>
        <taxon>Basidiomycota</taxon>
        <taxon>Agaricomycotina</taxon>
        <taxon>Tremellomycetes</taxon>
        <taxon>Tremellales</taxon>
        <taxon>Bulleribasidiaceae</taxon>
        <taxon>Dioszegia</taxon>
    </lineage>
</organism>
<dbReference type="SUPFAM" id="SSF48452">
    <property type="entry name" value="TPR-like"/>
    <property type="match status" value="1"/>
</dbReference>
<dbReference type="Proteomes" id="UP001164286">
    <property type="component" value="Unassembled WGS sequence"/>
</dbReference>
<dbReference type="FunFam" id="1.25.40.570:FF:000005">
    <property type="entry name" value="26S proteasome regulatory subunit N7"/>
    <property type="match status" value="1"/>
</dbReference>